<protein>
    <submittedName>
        <fullName evidence="1">Uncharacterized protein</fullName>
    </submittedName>
</protein>
<dbReference type="AlphaFoldDB" id="A0A8S3IL15"/>
<evidence type="ECO:0000313" key="2">
    <source>
        <dbReference type="Proteomes" id="UP000681720"/>
    </source>
</evidence>
<evidence type="ECO:0000313" key="1">
    <source>
        <dbReference type="EMBL" id="CAF5201226.1"/>
    </source>
</evidence>
<feature type="non-terminal residue" evidence="1">
    <location>
        <position position="64"/>
    </location>
</feature>
<dbReference type="EMBL" id="CAJOBJ010345848">
    <property type="protein sequence ID" value="CAF5201226.1"/>
    <property type="molecule type" value="Genomic_DNA"/>
</dbReference>
<organism evidence="1 2">
    <name type="scientific">Rotaria magnacalcarata</name>
    <dbReference type="NCBI Taxonomy" id="392030"/>
    <lineage>
        <taxon>Eukaryota</taxon>
        <taxon>Metazoa</taxon>
        <taxon>Spiralia</taxon>
        <taxon>Gnathifera</taxon>
        <taxon>Rotifera</taxon>
        <taxon>Eurotatoria</taxon>
        <taxon>Bdelloidea</taxon>
        <taxon>Philodinida</taxon>
        <taxon>Philodinidae</taxon>
        <taxon>Rotaria</taxon>
    </lineage>
</organism>
<name>A0A8S3IL15_9BILA</name>
<sequence>MERSMSDTMNTEVSFDQYKLTVNKFKNDVQQIDTIAYDMKTLSLLLDELIEERATSEPTRYRQR</sequence>
<proteinExistence type="predicted"/>
<reference evidence="1" key="1">
    <citation type="submission" date="2021-02" db="EMBL/GenBank/DDBJ databases">
        <authorList>
            <person name="Nowell W R."/>
        </authorList>
    </citation>
    <scope>NUCLEOTIDE SEQUENCE</scope>
</reference>
<gene>
    <name evidence="1" type="ORF">GIL414_LOCUS76650</name>
</gene>
<comment type="caution">
    <text evidence="1">The sequence shown here is derived from an EMBL/GenBank/DDBJ whole genome shotgun (WGS) entry which is preliminary data.</text>
</comment>
<accession>A0A8S3IL15</accession>
<dbReference type="Proteomes" id="UP000681720">
    <property type="component" value="Unassembled WGS sequence"/>
</dbReference>